<dbReference type="Proteomes" id="UP001183629">
    <property type="component" value="Unassembled WGS sequence"/>
</dbReference>
<evidence type="ECO:0000259" key="2">
    <source>
        <dbReference type="Pfam" id="PF00582"/>
    </source>
</evidence>
<name>A0AAE3ZXK3_9ACTN</name>
<feature type="domain" description="UspA" evidence="2">
    <location>
        <begin position="150"/>
        <end position="283"/>
    </location>
</feature>
<reference evidence="3 4" key="1">
    <citation type="submission" date="2023-07" db="EMBL/GenBank/DDBJ databases">
        <title>Sequencing the genomes of 1000 actinobacteria strains.</title>
        <authorList>
            <person name="Klenk H.-P."/>
        </authorList>
    </citation>
    <scope>NUCLEOTIDE SEQUENCE [LARGE SCALE GENOMIC DNA]</scope>
    <source>
        <strain evidence="3 4">DSM 44711</strain>
    </source>
</reference>
<dbReference type="RefSeq" id="WP_310428362.1">
    <property type="nucleotide sequence ID" value="NZ_JAVDYC010000001.1"/>
</dbReference>
<sequence>MAPREIIVGTDGSAGGDRAVRWAAREARLSGRPLRILTTVDWNWTSGRFTGGISQRQLAEEAAETVLADARLTAHGIAPGVATRCEAAVGGPAAALITAARQAVMLVVGSRGRGGFASLLLGSVGQQAAVHAPCPVTVVRGEADMRAGPVTVGVDHGPAAADTLATAFGLAAERRAALRVIHAYTEPGTMRGTTVPPLIFDPERTRRDELAALESALAPWREKFPGVPVEAQVTAGDVRTVLTGASEQAELLVVGGRPGPAGALLGSVTLRVLHHAACPVVVAHPHG</sequence>
<dbReference type="AlphaFoldDB" id="A0AAE3ZXK3"/>
<evidence type="ECO:0000313" key="3">
    <source>
        <dbReference type="EMBL" id="MDR7327757.1"/>
    </source>
</evidence>
<gene>
    <name evidence="3" type="ORF">J2S44_008007</name>
</gene>
<dbReference type="SUPFAM" id="SSF52402">
    <property type="entry name" value="Adenine nucleotide alpha hydrolases-like"/>
    <property type="match status" value="2"/>
</dbReference>
<feature type="domain" description="UspA" evidence="2">
    <location>
        <begin position="4"/>
        <end position="140"/>
    </location>
</feature>
<organism evidence="3 4">
    <name type="scientific">Catenuloplanes niger</name>
    <dbReference type="NCBI Taxonomy" id="587534"/>
    <lineage>
        <taxon>Bacteria</taxon>
        <taxon>Bacillati</taxon>
        <taxon>Actinomycetota</taxon>
        <taxon>Actinomycetes</taxon>
        <taxon>Micromonosporales</taxon>
        <taxon>Micromonosporaceae</taxon>
        <taxon>Catenuloplanes</taxon>
    </lineage>
</organism>
<dbReference type="InterPro" id="IPR014729">
    <property type="entry name" value="Rossmann-like_a/b/a_fold"/>
</dbReference>
<accession>A0AAE3ZXK3</accession>
<dbReference type="PRINTS" id="PR01438">
    <property type="entry name" value="UNVRSLSTRESS"/>
</dbReference>
<proteinExistence type="inferred from homology"/>
<evidence type="ECO:0000256" key="1">
    <source>
        <dbReference type="ARBA" id="ARBA00008791"/>
    </source>
</evidence>
<comment type="caution">
    <text evidence="3">The sequence shown here is derived from an EMBL/GenBank/DDBJ whole genome shotgun (WGS) entry which is preliminary data.</text>
</comment>
<protein>
    <submittedName>
        <fullName evidence="3">Nucleotide-binding universal stress UspA family protein</fullName>
    </submittedName>
</protein>
<comment type="similarity">
    <text evidence="1">Belongs to the universal stress protein A family.</text>
</comment>
<dbReference type="PANTHER" id="PTHR46268:SF6">
    <property type="entry name" value="UNIVERSAL STRESS PROTEIN UP12"/>
    <property type="match status" value="1"/>
</dbReference>
<evidence type="ECO:0000313" key="4">
    <source>
        <dbReference type="Proteomes" id="UP001183629"/>
    </source>
</evidence>
<dbReference type="InterPro" id="IPR006016">
    <property type="entry name" value="UspA"/>
</dbReference>
<keyword evidence="4" id="KW-1185">Reference proteome</keyword>
<dbReference type="Gene3D" id="3.40.50.620">
    <property type="entry name" value="HUPs"/>
    <property type="match status" value="2"/>
</dbReference>
<dbReference type="Pfam" id="PF00582">
    <property type="entry name" value="Usp"/>
    <property type="match status" value="2"/>
</dbReference>
<dbReference type="InterPro" id="IPR006015">
    <property type="entry name" value="Universal_stress_UspA"/>
</dbReference>
<dbReference type="EMBL" id="JAVDYC010000001">
    <property type="protein sequence ID" value="MDR7327757.1"/>
    <property type="molecule type" value="Genomic_DNA"/>
</dbReference>
<dbReference type="PANTHER" id="PTHR46268">
    <property type="entry name" value="STRESS RESPONSE PROTEIN NHAX"/>
    <property type="match status" value="1"/>
</dbReference>